<reference evidence="2" key="1">
    <citation type="submission" date="2023-03" db="EMBL/GenBank/DDBJ databases">
        <title>Massive genome expansion in bonnet fungi (Mycena s.s.) driven by repeated elements and novel gene families across ecological guilds.</title>
        <authorList>
            <consortium name="Lawrence Berkeley National Laboratory"/>
            <person name="Harder C.B."/>
            <person name="Miyauchi S."/>
            <person name="Viragh M."/>
            <person name="Kuo A."/>
            <person name="Thoen E."/>
            <person name="Andreopoulos B."/>
            <person name="Lu D."/>
            <person name="Skrede I."/>
            <person name="Drula E."/>
            <person name="Henrissat B."/>
            <person name="Morin E."/>
            <person name="Kohler A."/>
            <person name="Barry K."/>
            <person name="LaButti K."/>
            <person name="Morin E."/>
            <person name="Salamov A."/>
            <person name="Lipzen A."/>
            <person name="Mereny Z."/>
            <person name="Hegedus B."/>
            <person name="Baldrian P."/>
            <person name="Stursova M."/>
            <person name="Weitz H."/>
            <person name="Taylor A."/>
            <person name="Grigoriev I.V."/>
            <person name="Nagy L.G."/>
            <person name="Martin F."/>
            <person name="Kauserud H."/>
        </authorList>
    </citation>
    <scope>NUCLEOTIDE SEQUENCE</scope>
    <source>
        <strain evidence="2">CBHHK188m</strain>
    </source>
</reference>
<name>A0AAD7HXB0_9AGAR</name>
<gene>
    <name evidence="2" type="ORF">DFH07DRAFT_850249</name>
</gene>
<organism evidence="2 3">
    <name type="scientific">Mycena maculata</name>
    <dbReference type="NCBI Taxonomy" id="230809"/>
    <lineage>
        <taxon>Eukaryota</taxon>
        <taxon>Fungi</taxon>
        <taxon>Dikarya</taxon>
        <taxon>Basidiomycota</taxon>
        <taxon>Agaricomycotina</taxon>
        <taxon>Agaricomycetes</taxon>
        <taxon>Agaricomycetidae</taxon>
        <taxon>Agaricales</taxon>
        <taxon>Marasmiineae</taxon>
        <taxon>Mycenaceae</taxon>
        <taxon>Mycena</taxon>
    </lineage>
</organism>
<sequence>MPQLFYYPFGVIKIVAASRPLAATFFFSSTGAATFFSSTCHNFFVKGVPQLFFFVFHNFVLFNWVTKDIQCSRSSQLTMEPLERWNGPELVSIRQ</sequence>
<evidence type="ECO:0000313" key="2">
    <source>
        <dbReference type="EMBL" id="KAJ7729393.1"/>
    </source>
</evidence>
<dbReference type="EMBL" id="JARJLG010000198">
    <property type="protein sequence ID" value="KAJ7729393.1"/>
    <property type="molecule type" value="Genomic_DNA"/>
</dbReference>
<proteinExistence type="predicted"/>
<evidence type="ECO:0000313" key="3">
    <source>
        <dbReference type="Proteomes" id="UP001215280"/>
    </source>
</evidence>
<protein>
    <submittedName>
        <fullName evidence="2">Uncharacterized protein</fullName>
    </submittedName>
</protein>
<keyword evidence="1" id="KW-0812">Transmembrane</keyword>
<feature type="transmembrane region" description="Helical" evidence="1">
    <location>
        <begin position="50"/>
        <end position="66"/>
    </location>
</feature>
<comment type="caution">
    <text evidence="2">The sequence shown here is derived from an EMBL/GenBank/DDBJ whole genome shotgun (WGS) entry which is preliminary data.</text>
</comment>
<keyword evidence="3" id="KW-1185">Reference proteome</keyword>
<keyword evidence="1" id="KW-1133">Transmembrane helix</keyword>
<dbReference type="Proteomes" id="UP001215280">
    <property type="component" value="Unassembled WGS sequence"/>
</dbReference>
<evidence type="ECO:0000256" key="1">
    <source>
        <dbReference type="SAM" id="Phobius"/>
    </source>
</evidence>
<accession>A0AAD7HXB0</accession>
<dbReference type="AlphaFoldDB" id="A0AAD7HXB0"/>
<keyword evidence="1" id="KW-0472">Membrane</keyword>